<dbReference type="GO" id="GO:0003700">
    <property type="term" value="F:DNA-binding transcription factor activity"/>
    <property type="evidence" value="ECO:0007669"/>
    <property type="project" value="InterPro"/>
</dbReference>
<feature type="domain" description="BHLH" evidence="4">
    <location>
        <begin position="187"/>
        <end position="235"/>
    </location>
</feature>
<dbReference type="Proteomes" id="UP000240883">
    <property type="component" value="Unassembled WGS sequence"/>
</dbReference>
<dbReference type="Pfam" id="PF00010">
    <property type="entry name" value="HLH"/>
    <property type="match status" value="1"/>
</dbReference>
<feature type="compositionally biased region" description="Basic and acidic residues" evidence="3">
    <location>
        <begin position="191"/>
        <end position="200"/>
    </location>
</feature>
<dbReference type="GO" id="GO:0003677">
    <property type="term" value="F:DNA binding"/>
    <property type="evidence" value="ECO:0007669"/>
    <property type="project" value="UniProtKB-KW"/>
</dbReference>
<dbReference type="OrthoDB" id="71302at2759"/>
<dbReference type="PANTHER" id="PTHR47787:SF1">
    <property type="entry name" value="CENTROMERE-BINDING PROTEIN 1"/>
    <property type="match status" value="1"/>
</dbReference>
<dbReference type="GO" id="GO:0005634">
    <property type="term" value="C:nucleus"/>
    <property type="evidence" value="ECO:0007669"/>
    <property type="project" value="TreeGrafter"/>
</dbReference>
<protein>
    <recommendedName>
        <fullName evidence="4">BHLH domain-containing protein</fullName>
    </recommendedName>
</protein>
<feature type="compositionally biased region" description="Polar residues" evidence="3">
    <location>
        <begin position="155"/>
        <end position="172"/>
    </location>
</feature>
<evidence type="ECO:0000256" key="1">
    <source>
        <dbReference type="ARBA" id="ARBA00023125"/>
    </source>
</evidence>
<feature type="region of interest" description="Disordered" evidence="3">
    <location>
        <begin position="155"/>
        <end position="200"/>
    </location>
</feature>
<organism evidence="5 6">
    <name type="scientific">Corynespora cassiicola Philippines</name>
    <dbReference type="NCBI Taxonomy" id="1448308"/>
    <lineage>
        <taxon>Eukaryota</taxon>
        <taxon>Fungi</taxon>
        <taxon>Dikarya</taxon>
        <taxon>Ascomycota</taxon>
        <taxon>Pezizomycotina</taxon>
        <taxon>Dothideomycetes</taxon>
        <taxon>Pleosporomycetidae</taxon>
        <taxon>Pleosporales</taxon>
        <taxon>Corynesporascaceae</taxon>
        <taxon>Corynespora</taxon>
    </lineage>
</organism>
<reference evidence="5 6" key="1">
    <citation type="journal article" date="2018" name="Front. Microbiol.">
        <title>Genome-Wide Analysis of Corynespora cassiicola Leaf Fall Disease Putative Effectors.</title>
        <authorList>
            <person name="Lopez D."/>
            <person name="Ribeiro S."/>
            <person name="Label P."/>
            <person name="Fumanal B."/>
            <person name="Venisse J.S."/>
            <person name="Kohler A."/>
            <person name="de Oliveira R.R."/>
            <person name="Labutti K."/>
            <person name="Lipzen A."/>
            <person name="Lail K."/>
            <person name="Bauer D."/>
            <person name="Ohm R.A."/>
            <person name="Barry K.W."/>
            <person name="Spatafora J."/>
            <person name="Grigoriev I.V."/>
            <person name="Martin F.M."/>
            <person name="Pujade-Renaud V."/>
        </authorList>
    </citation>
    <scope>NUCLEOTIDE SEQUENCE [LARGE SCALE GENOMIC DNA]</scope>
    <source>
        <strain evidence="5 6">Philippines</strain>
    </source>
</reference>
<dbReference type="FunFam" id="4.10.280.10:FF:000144">
    <property type="entry name" value="Uncharacterized protein"/>
    <property type="match status" value="1"/>
</dbReference>
<evidence type="ECO:0000256" key="2">
    <source>
        <dbReference type="ARBA" id="ARBA00023242"/>
    </source>
</evidence>
<evidence type="ECO:0000259" key="4">
    <source>
        <dbReference type="PROSITE" id="PS50888"/>
    </source>
</evidence>
<dbReference type="Gene3D" id="4.10.280.10">
    <property type="entry name" value="Helix-loop-helix DNA-binding domain"/>
    <property type="match status" value="1"/>
</dbReference>
<keyword evidence="2" id="KW-0539">Nucleus</keyword>
<dbReference type="PANTHER" id="PTHR47787">
    <property type="entry name" value="CENTROMERE-BINDING PROTEIN 1"/>
    <property type="match status" value="1"/>
</dbReference>
<keyword evidence="1" id="KW-0238">DNA-binding</keyword>
<proteinExistence type="predicted"/>
<evidence type="ECO:0000256" key="3">
    <source>
        <dbReference type="SAM" id="MobiDB-lite"/>
    </source>
</evidence>
<sequence>MADTAGYPPDTSKAGLGAHADSIHTTNKRKRDSRDQGPTTARPAPSAANNTANANDLSDQATASFLAAHNAGTNDEDMQQPFDVHQNGGANNSTVDNTNLATVAYHQMQVPQSTEQQFLPQSGAGDAAAFNMGDHHQQQQTGMQDFSLEALKAATQTSRGGQATGNDSSPTNAGHKPPVGSEEWHKVRRDNHKEVERRRRETINEGINELAKIVPGCEKNKGSILQRAVQFITQLKENEQQNIEKWTLEKLLTEQAITELSASCDKFKAECQRAWDECQIYKRACDNAGIVPDEIKERENNAEQNGSS</sequence>
<evidence type="ECO:0000313" key="5">
    <source>
        <dbReference type="EMBL" id="PSN68414.1"/>
    </source>
</evidence>
<dbReference type="AlphaFoldDB" id="A0A2T2NSQ0"/>
<gene>
    <name evidence="5" type="ORF">BS50DRAFT_363379</name>
</gene>
<evidence type="ECO:0000313" key="6">
    <source>
        <dbReference type="Proteomes" id="UP000240883"/>
    </source>
</evidence>
<dbReference type="CDD" id="cd11398">
    <property type="entry name" value="bHLHzip_scCBP1"/>
    <property type="match status" value="1"/>
</dbReference>
<accession>A0A2T2NSQ0</accession>
<dbReference type="STRING" id="1448308.A0A2T2NSQ0"/>
<name>A0A2T2NSQ0_CORCC</name>
<dbReference type="InterPro" id="IPR047206">
    <property type="entry name" value="bHLHzip_scCBP1-like"/>
</dbReference>
<dbReference type="SMART" id="SM00353">
    <property type="entry name" value="HLH"/>
    <property type="match status" value="1"/>
</dbReference>
<dbReference type="SUPFAM" id="SSF47459">
    <property type="entry name" value="HLH, helix-loop-helix DNA-binding domain"/>
    <property type="match status" value="1"/>
</dbReference>
<dbReference type="EMBL" id="KZ678134">
    <property type="protein sequence ID" value="PSN68414.1"/>
    <property type="molecule type" value="Genomic_DNA"/>
</dbReference>
<dbReference type="PROSITE" id="PS50888">
    <property type="entry name" value="BHLH"/>
    <property type="match status" value="1"/>
</dbReference>
<feature type="region of interest" description="Disordered" evidence="3">
    <location>
        <begin position="1"/>
        <end position="92"/>
    </location>
</feature>
<dbReference type="InterPro" id="IPR036638">
    <property type="entry name" value="HLH_DNA-bd_sf"/>
</dbReference>
<dbReference type="GO" id="GO:0046983">
    <property type="term" value="F:protein dimerization activity"/>
    <property type="evidence" value="ECO:0007669"/>
    <property type="project" value="InterPro"/>
</dbReference>
<feature type="compositionally biased region" description="Low complexity" evidence="3">
    <location>
        <begin position="38"/>
        <end position="55"/>
    </location>
</feature>
<keyword evidence="6" id="KW-1185">Reference proteome</keyword>
<dbReference type="InterPro" id="IPR011598">
    <property type="entry name" value="bHLH_dom"/>
</dbReference>